<evidence type="ECO:0008006" key="3">
    <source>
        <dbReference type="Google" id="ProtNLM"/>
    </source>
</evidence>
<dbReference type="Gene3D" id="3.40.50.12580">
    <property type="match status" value="1"/>
</dbReference>
<reference evidence="1 2" key="1">
    <citation type="submission" date="2014-06" db="EMBL/GenBank/DDBJ databases">
        <title>Whole Genome Sequences of Three Symbiotic Endozoicomonas Bacteria.</title>
        <authorList>
            <person name="Neave M.J."/>
            <person name="Apprill A."/>
            <person name="Voolstra C.R."/>
        </authorList>
    </citation>
    <scope>NUCLEOTIDE SEQUENCE [LARGE SCALE GENOMIC DNA]</scope>
    <source>
        <strain evidence="1 2">DSM 22380</strain>
    </source>
</reference>
<proteinExistence type="predicted"/>
<dbReference type="Proteomes" id="UP000027997">
    <property type="component" value="Unassembled WGS sequence"/>
</dbReference>
<gene>
    <name evidence="1" type="ORF">GV64_08910</name>
</gene>
<dbReference type="STRING" id="305900.GV64_08910"/>
<organism evidence="1 2">
    <name type="scientific">Endozoicomonas elysicola</name>
    <dbReference type="NCBI Taxonomy" id="305900"/>
    <lineage>
        <taxon>Bacteria</taxon>
        <taxon>Pseudomonadati</taxon>
        <taxon>Pseudomonadota</taxon>
        <taxon>Gammaproteobacteria</taxon>
        <taxon>Oceanospirillales</taxon>
        <taxon>Endozoicomonadaceae</taxon>
        <taxon>Endozoicomonas</taxon>
    </lineage>
</organism>
<evidence type="ECO:0000313" key="1">
    <source>
        <dbReference type="EMBL" id="KEI70851.1"/>
    </source>
</evidence>
<dbReference type="SUPFAM" id="SSF53756">
    <property type="entry name" value="UDP-Glycosyltransferase/glycogen phosphorylase"/>
    <property type="match status" value="1"/>
</dbReference>
<accession>A0A081K9M5</accession>
<protein>
    <recommendedName>
        <fullName evidence="3">UDP-N-acetylglucosamine 2-epimerase domain-containing protein</fullName>
    </recommendedName>
</protein>
<evidence type="ECO:0000313" key="2">
    <source>
        <dbReference type="Proteomes" id="UP000027997"/>
    </source>
</evidence>
<keyword evidence="2" id="KW-1185">Reference proteome</keyword>
<dbReference type="InterPro" id="IPR043148">
    <property type="entry name" value="TagF_C"/>
</dbReference>
<comment type="caution">
    <text evidence="1">The sequence shown here is derived from an EMBL/GenBank/DDBJ whole genome shotgun (WGS) entry which is preliminary data.</text>
</comment>
<dbReference type="eggNOG" id="ENOG50331HQ">
    <property type="taxonomic scope" value="Bacteria"/>
</dbReference>
<dbReference type="EMBL" id="JOJP01000001">
    <property type="protein sequence ID" value="KEI70851.1"/>
    <property type="molecule type" value="Genomic_DNA"/>
</dbReference>
<dbReference type="AlphaFoldDB" id="A0A081K9M5"/>
<name>A0A081K9M5_9GAMM</name>
<sequence>MKNNKLKYLSAPVIFSFLWLFFMPVSHSSETDYIKTAILFVAYDQGESNAFIRIQERLKSANIPYRILAMGRAAEVFKDDPALIQIDALTHNDALFDNRNQALNQSLVYHLAEMISAKIVYTGMASRAQAQIANIWERRGARVIAFYDNFEPVDSISYVQPFLDELSYVDEFHVPSKTTAASFQGIAQSKGAMVKVTGQPTLEEWDTIYQETDTDLLRETLNIPPHQPVVLFAGDYSKSYPKAFQTFIEATRLLPDTLFLVTYHPKFDGGLERRIIDSMAGGNVHLLHHGTYSTATLSTIASAVIVHKSSVAQQAIYRGKPVIYVTDQSYQNLMLTEQLAIRASFPKPLALMIKAHILGYRPPAIAEQLGIPDAPSKTISKLMIDGLRRKSD</sequence>